<dbReference type="InterPro" id="IPR036188">
    <property type="entry name" value="FAD/NAD-bd_sf"/>
</dbReference>
<proteinExistence type="inferred from homology"/>
<protein>
    <submittedName>
        <fullName evidence="7">GMC family oxidoreductase</fullName>
    </submittedName>
</protein>
<organism evidence="7">
    <name type="scientific">Moorena producens (strain JHB)</name>
    <dbReference type="NCBI Taxonomy" id="1454205"/>
    <lineage>
        <taxon>Bacteria</taxon>
        <taxon>Bacillati</taxon>
        <taxon>Cyanobacteriota</taxon>
        <taxon>Cyanophyceae</taxon>
        <taxon>Coleofasciculales</taxon>
        <taxon>Coleofasciculaceae</taxon>
        <taxon>Moorena</taxon>
    </lineage>
</organism>
<keyword evidence="4" id="KW-0560">Oxidoreductase</keyword>
<evidence type="ECO:0000259" key="5">
    <source>
        <dbReference type="Pfam" id="PF00732"/>
    </source>
</evidence>
<dbReference type="Pfam" id="PF00732">
    <property type="entry name" value="GMC_oxred_N"/>
    <property type="match status" value="1"/>
</dbReference>
<dbReference type="InterPro" id="IPR000172">
    <property type="entry name" value="GMC_OxRdtase_N"/>
</dbReference>
<dbReference type="InterPro" id="IPR012132">
    <property type="entry name" value="GMC_OxRdtase"/>
</dbReference>
<dbReference type="Pfam" id="PF05199">
    <property type="entry name" value="GMC_oxred_C"/>
    <property type="match status" value="1"/>
</dbReference>
<evidence type="ECO:0000256" key="4">
    <source>
        <dbReference type="ARBA" id="ARBA00023002"/>
    </source>
</evidence>
<accession>A0A1D9G2W3</accession>
<dbReference type="EMBL" id="CP017708">
    <property type="protein sequence ID" value="AOY81958.2"/>
    <property type="molecule type" value="Genomic_DNA"/>
</dbReference>
<evidence type="ECO:0000256" key="2">
    <source>
        <dbReference type="ARBA" id="ARBA00022630"/>
    </source>
</evidence>
<dbReference type="PIRSF" id="PIRSF000137">
    <property type="entry name" value="Alcohol_oxidase"/>
    <property type="match status" value="1"/>
</dbReference>
<dbReference type="InterPro" id="IPR007867">
    <property type="entry name" value="GMC_OxRtase_C"/>
</dbReference>
<feature type="domain" description="Glucose-methanol-choline oxidoreductase N-terminal" evidence="5">
    <location>
        <begin position="49"/>
        <end position="336"/>
    </location>
</feature>
<sequence>MISYILCLYFFLLPTPCSLLPAPYFLFPIPYSLFPVPCSLYCMTNDFDAIIIGSGAGGGTVALALAKAGKQVLLVERGKRFIDSEPYQDEQRMLIDMAAFDDRTIEVNGRNTRLFIGGILGGGTSLYGAVLMRPSRHDFHPGKYYSEWLPRHLWDWPITYDQLSPYFDQAESLFHVAGDDPNKILHLETPAHSYPAKTPPLEPINQKLQRAIEKAGFTPFHLPLGIDFNRCLRCSKCPGYYCPNDSRASTLVCAIDGAVCNYHLKVKTNTEAECLVTNGKGKVVGVKLRWRDTGKIETLKAKTYIIAAGAIGSPVILIKSGLTGRSGQVGRNYMYHCGALAAGLFSKPTGGADTFIKQLGFTDLYFGSADFPHKLGYSQTVPIPGHLSIQENLPIPIPDAIAKFLLKRMLAMTGFVEDLPQPENRVDVSNTGAIHLVHKFHPYDIYRSRYYISQLKKVMSNAGVVFMFGATGDKDDRHTAHQVGTTRFGTDPKTSVLDPYCRLHDHDNVFVVDGGFMPTSLGVSPALTIVANALRVADYIKETV</sequence>
<evidence type="ECO:0000313" key="7">
    <source>
        <dbReference type="EMBL" id="AOY81958.2"/>
    </source>
</evidence>
<dbReference type="GO" id="GO:0016614">
    <property type="term" value="F:oxidoreductase activity, acting on CH-OH group of donors"/>
    <property type="evidence" value="ECO:0007669"/>
    <property type="project" value="InterPro"/>
</dbReference>
<reference evidence="7" key="1">
    <citation type="journal article" date="2017" name="Proc. Natl. Acad. Sci. U.S.A.">
        <title>Comparative genomics uncovers the prolific and distinctive metabolic potential of the cyanobacterial genus Moorea.</title>
        <authorList>
            <person name="Leao T."/>
            <person name="Castelao G."/>
            <person name="Korobeynikov A."/>
            <person name="Monroe E.A."/>
            <person name="Podell S."/>
            <person name="Glukhov E."/>
            <person name="Allen E.E."/>
            <person name="Gerwick W.H."/>
            <person name="Gerwick L."/>
        </authorList>
    </citation>
    <scope>NUCLEOTIDE SEQUENCE</scope>
    <source>
        <strain evidence="7">JHB</strain>
    </source>
</reference>
<keyword evidence="3" id="KW-0274">FAD</keyword>
<keyword evidence="2" id="KW-0285">Flavoprotein</keyword>
<dbReference type="PANTHER" id="PTHR46056">
    <property type="entry name" value="LONG-CHAIN-ALCOHOL OXIDASE"/>
    <property type="match status" value="1"/>
</dbReference>
<reference evidence="7" key="2">
    <citation type="submission" date="2022-10" db="EMBL/GenBank/DDBJ databases">
        <authorList>
            <person name="Ngo T.-E."/>
        </authorList>
    </citation>
    <scope>NUCLEOTIDE SEQUENCE</scope>
    <source>
        <strain evidence="7">JHB</strain>
    </source>
</reference>
<evidence type="ECO:0000256" key="3">
    <source>
        <dbReference type="ARBA" id="ARBA00022827"/>
    </source>
</evidence>
<gene>
    <name evidence="7" type="ORF">BJP36_20665</name>
</gene>
<dbReference type="PANTHER" id="PTHR46056:SF12">
    <property type="entry name" value="LONG-CHAIN-ALCOHOL OXIDASE"/>
    <property type="match status" value="1"/>
</dbReference>
<evidence type="ECO:0000259" key="6">
    <source>
        <dbReference type="Pfam" id="PF05199"/>
    </source>
</evidence>
<dbReference type="Proteomes" id="UP000176944">
    <property type="component" value="Chromosome"/>
</dbReference>
<feature type="domain" description="Glucose-methanol-choline oxidoreductase C-terminal" evidence="6">
    <location>
        <begin position="421"/>
        <end position="533"/>
    </location>
</feature>
<dbReference type="GO" id="GO:0050660">
    <property type="term" value="F:flavin adenine dinucleotide binding"/>
    <property type="evidence" value="ECO:0007669"/>
    <property type="project" value="InterPro"/>
</dbReference>
<evidence type="ECO:0000256" key="1">
    <source>
        <dbReference type="ARBA" id="ARBA00010790"/>
    </source>
</evidence>
<dbReference type="SUPFAM" id="SSF51905">
    <property type="entry name" value="FAD/NAD(P)-binding domain"/>
    <property type="match status" value="1"/>
</dbReference>
<name>A0A1D9G2W3_MOOP1</name>
<dbReference type="AlphaFoldDB" id="A0A1D9G2W3"/>
<dbReference type="Gene3D" id="3.50.50.60">
    <property type="entry name" value="FAD/NAD(P)-binding domain"/>
    <property type="match status" value="2"/>
</dbReference>
<comment type="similarity">
    <text evidence="1">Belongs to the GMC oxidoreductase family.</text>
</comment>